<keyword evidence="3 8" id="KW-0813">Transport</keyword>
<feature type="transmembrane region" description="Helical" evidence="8">
    <location>
        <begin position="23"/>
        <end position="43"/>
    </location>
</feature>
<dbReference type="Proteomes" id="UP000748108">
    <property type="component" value="Unassembled WGS sequence"/>
</dbReference>
<evidence type="ECO:0000256" key="2">
    <source>
        <dbReference type="ARBA" id="ARBA00010100"/>
    </source>
</evidence>
<feature type="transmembrane region" description="Helical" evidence="8">
    <location>
        <begin position="264"/>
        <end position="285"/>
    </location>
</feature>
<feature type="transmembrane region" description="Helical" evidence="8">
    <location>
        <begin position="209"/>
        <end position="228"/>
    </location>
</feature>
<gene>
    <name evidence="9" type="ORF">KM312_09010</name>
</gene>
<feature type="transmembrane region" description="Helical" evidence="8">
    <location>
        <begin position="336"/>
        <end position="357"/>
    </location>
</feature>
<protein>
    <recommendedName>
        <fullName evidence="8">L-lactate permease</fullName>
    </recommendedName>
</protein>
<dbReference type="PANTHER" id="PTHR30003">
    <property type="entry name" value="L-LACTATE PERMEASE"/>
    <property type="match status" value="1"/>
</dbReference>
<evidence type="ECO:0000256" key="6">
    <source>
        <dbReference type="ARBA" id="ARBA00022989"/>
    </source>
</evidence>
<comment type="similarity">
    <text evidence="2 8">Belongs to the lactate permease family.</text>
</comment>
<dbReference type="Pfam" id="PF02652">
    <property type="entry name" value="Lactate_perm"/>
    <property type="match status" value="2"/>
</dbReference>
<dbReference type="InterPro" id="IPR003804">
    <property type="entry name" value="Lactate_perm"/>
</dbReference>
<dbReference type="GO" id="GO:0015295">
    <property type="term" value="F:solute:proton symporter activity"/>
    <property type="evidence" value="ECO:0007669"/>
    <property type="project" value="TreeGrafter"/>
</dbReference>
<dbReference type="GO" id="GO:0005886">
    <property type="term" value="C:plasma membrane"/>
    <property type="evidence" value="ECO:0007669"/>
    <property type="project" value="UniProtKB-SubCell"/>
</dbReference>
<evidence type="ECO:0000256" key="1">
    <source>
        <dbReference type="ARBA" id="ARBA00004651"/>
    </source>
</evidence>
<evidence type="ECO:0000256" key="5">
    <source>
        <dbReference type="ARBA" id="ARBA00022692"/>
    </source>
</evidence>
<sequence length="474" mass="49290">MLALWSLIPPLVAGVLLFCRRTALTASLVALGAGIILTVFVPSFHLSPTKLTDTILTLAGPSLEVVLIMLGGIWFDRAMQALRLQEPLGDWLLKLSNDPVRRILLMVLGVTPFIESVTGFGVGVVLAAPLLMRMGFSPRQAAILGLLGFVAVPWGALAPGTLVAAVLTGTPFQDVGVASALLSFPVFLFIGGFALAYELGIKTALNRMGELLIIAFSLWVGVVGANLFSGTPTAGALGSLVAIVVLLARVRFVEGHRPHMNKALGTALAPYGFLLAFLLSGRLLVMTGVSGGDLERLLISPATWLWVTSAGLSMLVHRRGAIRWDHPLREALRRWWSVALSTLAFLALGGLMTASGMSDALAEQTAGLGRAYAFFIPWIGGLGGYLTGSNTGANAMFAVAQAHGAGGAGLSVLWAVAGQNVAASLLTMASPPRIALAATVVGDDAVASSIFRPVLLADAMVLAALSLILFGLAG</sequence>
<keyword evidence="4 8" id="KW-1003">Cell membrane</keyword>
<feature type="transmembrane region" description="Helical" evidence="8">
    <location>
        <begin position="103"/>
        <end position="131"/>
    </location>
</feature>
<feature type="transmembrane region" description="Helical" evidence="8">
    <location>
        <begin position="55"/>
        <end position="75"/>
    </location>
</feature>
<feature type="transmembrane region" description="Helical" evidence="8">
    <location>
        <begin position="143"/>
        <end position="169"/>
    </location>
</feature>
<dbReference type="PANTHER" id="PTHR30003:SF0">
    <property type="entry name" value="GLYCOLATE PERMEASE GLCA-RELATED"/>
    <property type="match status" value="1"/>
</dbReference>
<feature type="transmembrane region" description="Helical" evidence="8">
    <location>
        <begin position="454"/>
        <end position="473"/>
    </location>
</feature>
<dbReference type="AlphaFoldDB" id="A0A947CYI0"/>
<accession>A0A947CYI0</accession>
<feature type="transmembrane region" description="Helical" evidence="8">
    <location>
        <begin position="395"/>
        <end position="416"/>
    </location>
</feature>
<reference evidence="9" key="1">
    <citation type="journal article" date="2021" name="Microbiology">
        <title>Metagenomic Analysis of the Microbial Community in the Underground Coal Fire Area (Kemerovo Region, Russia) Revealed Predominance of Thermophilic Members of the Phyla Deinococcus-thermus, Aquificae, and Firmicutes.</title>
        <authorList>
            <person name="Kadnikov V."/>
            <person name="Mardanov A.V."/>
            <person name="Beletsky A.V."/>
            <person name="Karnachuk O.V."/>
            <person name="Ravin N.V."/>
        </authorList>
    </citation>
    <scope>NUCLEOTIDE SEQUENCE</scope>
    <source>
        <strain evidence="9">RBS10-49</strain>
    </source>
</reference>
<feature type="transmembrane region" description="Helical" evidence="8">
    <location>
        <begin position="297"/>
        <end position="316"/>
    </location>
</feature>
<comment type="caution">
    <text evidence="9">The sequence shown here is derived from an EMBL/GenBank/DDBJ whole genome shotgun (WGS) entry which is preliminary data.</text>
</comment>
<keyword evidence="7 8" id="KW-0472">Membrane</keyword>
<comment type="function">
    <text evidence="8">Uptake of L-lactate across the membrane. Can also transport D-lactate and glycolate.</text>
</comment>
<evidence type="ECO:0000256" key="4">
    <source>
        <dbReference type="ARBA" id="ARBA00022475"/>
    </source>
</evidence>
<evidence type="ECO:0000313" key="10">
    <source>
        <dbReference type="Proteomes" id="UP000748108"/>
    </source>
</evidence>
<feature type="transmembrane region" description="Helical" evidence="8">
    <location>
        <begin position="175"/>
        <end position="197"/>
    </location>
</feature>
<keyword evidence="6 8" id="KW-1133">Transmembrane helix</keyword>
<dbReference type="EMBL" id="JAHHQF010000070">
    <property type="protein sequence ID" value="MBT9282762.1"/>
    <property type="molecule type" value="Genomic_DNA"/>
</dbReference>
<feature type="transmembrane region" description="Helical" evidence="8">
    <location>
        <begin position="234"/>
        <end position="252"/>
    </location>
</feature>
<feature type="transmembrane region" description="Helical" evidence="8">
    <location>
        <begin position="369"/>
        <end position="388"/>
    </location>
</feature>
<dbReference type="GO" id="GO:0015129">
    <property type="term" value="F:lactate transmembrane transporter activity"/>
    <property type="evidence" value="ECO:0007669"/>
    <property type="project" value="UniProtKB-UniRule"/>
</dbReference>
<evidence type="ECO:0000256" key="3">
    <source>
        <dbReference type="ARBA" id="ARBA00022448"/>
    </source>
</evidence>
<organism evidence="9 10">
    <name type="scientific">Hydrogenibacillus schlegelii</name>
    <name type="common">Bacillus schlegelii</name>
    <dbReference type="NCBI Taxonomy" id="1484"/>
    <lineage>
        <taxon>Bacteria</taxon>
        <taxon>Bacillati</taxon>
        <taxon>Bacillota</taxon>
        <taxon>Bacilli</taxon>
        <taxon>Bacillales</taxon>
        <taxon>Bacillales Family X. Incertae Sedis</taxon>
        <taxon>Hydrogenibacillus</taxon>
    </lineage>
</organism>
<comment type="subcellular location">
    <subcellularLocation>
        <location evidence="1 8">Cell membrane</location>
        <topology evidence="1 8">Multi-pass membrane protein</topology>
    </subcellularLocation>
</comment>
<name>A0A947CYI0_HYDSH</name>
<evidence type="ECO:0000313" key="9">
    <source>
        <dbReference type="EMBL" id="MBT9282762.1"/>
    </source>
</evidence>
<evidence type="ECO:0000256" key="8">
    <source>
        <dbReference type="RuleBase" id="RU365092"/>
    </source>
</evidence>
<proteinExistence type="inferred from homology"/>
<evidence type="ECO:0000256" key="7">
    <source>
        <dbReference type="ARBA" id="ARBA00023136"/>
    </source>
</evidence>
<keyword evidence="5 8" id="KW-0812">Transmembrane</keyword>